<evidence type="ECO:0000313" key="10">
    <source>
        <dbReference type="EMBL" id="MBC5754427.1"/>
    </source>
</evidence>
<accession>A0ABR7IBY1</accession>
<keyword evidence="10" id="KW-0436">Ligase</keyword>
<reference evidence="10 11" key="1">
    <citation type="submission" date="2020-08" db="EMBL/GenBank/DDBJ databases">
        <title>Genome public.</title>
        <authorList>
            <person name="Liu C."/>
            <person name="Sun Q."/>
        </authorList>
    </citation>
    <scope>NUCLEOTIDE SEQUENCE [LARGE SCALE GENOMIC DNA]</scope>
    <source>
        <strain evidence="10 11">BX0805</strain>
    </source>
</reference>
<dbReference type="NCBIfam" id="TIGR01536">
    <property type="entry name" value="asn_synth_AEB"/>
    <property type="match status" value="1"/>
</dbReference>
<dbReference type="InterPro" id="IPR029055">
    <property type="entry name" value="Ntn_hydrolases_N"/>
</dbReference>
<keyword evidence="5" id="KW-0067">ATP-binding</keyword>
<evidence type="ECO:0000313" key="11">
    <source>
        <dbReference type="Proteomes" id="UP000621540"/>
    </source>
</evidence>
<gene>
    <name evidence="10" type="primary">asnB</name>
    <name evidence="10" type="ORF">H8Z76_10460</name>
</gene>
<dbReference type="PANTHER" id="PTHR43284:SF1">
    <property type="entry name" value="ASPARAGINE SYNTHETASE"/>
    <property type="match status" value="1"/>
</dbReference>
<keyword evidence="6" id="KW-0061">Asparagine biosynthesis</keyword>
<feature type="domain" description="Glutamine amidotransferase type-2" evidence="9">
    <location>
        <begin position="2"/>
        <end position="209"/>
    </location>
</feature>
<evidence type="ECO:0000259" key="9">
    <source>
        <dbReference type="PROSITE" id="PS51278"/>
    </source>
</evidence>
<dbReference type="Gene3D" id="3.60.20.10">
    <property type="entry name" value="Glutamine Phosphoribosylpyrophosphate, subunit 1, domain 1"/>
    <property type="match status" value="1"/>
</dbReference>
<dbReference type="Gene3D" id="3.40.50.620">
    <property type="entry name" value="HUPs"/>
    <property type="match status" value="2"/>
</dbReference>
<keyword evidence="6" id="KW-0028">Amino-acid biosynthesis</keyword>
<dbReference type="PIRSF" id="PIRSF001589">
    <property type="entry name" value="Asn_synthetase_glu-h"/>
    <property type="match status" value="1"/>
</dbReference>
<comment type="pathway">
    <text evidence="1">Amino-acid biosynthesis; L-asparagine biosynthesis; L-asparagine from L-aspartate (L-Gln route): step 1/1.</text>
</comment>
<dbReference type="EC" id="6.3.5.4" evidence="3"/>
<dbReference type="EMBL" id="JACOQH010000007">
    <property type="protein sequence ID" value="MBC5754427.1"/>
    <property type="molecule type" value="Genomic_DNA"/>
</dbReference>
<dbReference type="Pfam" id="PF13537">
    <property type="entry name" value="GATase_7"/>
    <property type="match status" value="1"/>
</dbReference>
<dbReference type="InterPro" id="IPR006426">
    <property type="entry name" value="Asn_synth_AEB"/>
</dbReference>
<evidence type="ECO:0000256" key="7">
    <source>
        <dbReference type="ARBA" id="ARBA00022962"/>
    </source>
</evidence>
<evidence type="ECO:0000256" key="8">
    <source>
        <dbReference type="ARBA" id="ARBA00048741"/>
    </source>
</evidence>
<dbReference type="Proteomes" id="UP000621540">
    <property type="component" value="Unassembled WGS sequence"/>
</dbReference>
<dbReference type="RefSeq" id="WP_186982446.1">
    <property type="nucleotide sequence ID" value="NZ_JACOQH010000007.1"/>
</dbReference>
<evidence type="ECO:0000256" key="5">
    <source>
        <dbReference type="ARBA" id="ARBA00022840"/>
    </source>
</evidence>
<dbReference type="InterPro" id="IPR051786">
    <property type="entry name" value="ASN_synthetase/amidase"/>
</dbReference>
<evidence type="ECO:0000256" key="6">
    <source>
        <dbReference type="ARBA" id="ARBA00022888"/>
    </source>
</evidence>
<evidence type="ECO:0000256" key="1">
    <source>
        <dbReference type="ARBA" id="ARBA00005187"/>
    </source>
</evidence>
<organism evidence="10 11">
    <name type="scientific">Roseburia yibonii</name>
    <dbReference type="NCBI Taxonomy" id="2763063"/>
    <lineage>
        <taxon>Bacteria</taxon>
        <taxon>Bacillati</taxon>
        <taxon>Bacillota</taxon>
        <taxon>Clostridia</taxon>
        <taxon>Lachnospirales</taxon>
        <taxon>Lachnospiraceae</taxon>
        <taxon>Roseburia</taxon>
    </lineage>
</organism>
<dbReference type="CDD" id="cd01991">
    <property type="entry name" value="Asn_synthase_B_C"/>
    <property type="match status" value="1"/>
</dbReference>
<comment type="similarity">
    <text evidence="2">Belongs to the asparagine synthetase family.</text>
</comment>
<dbReference type="InterPro" id="IPR014729">
    <property type="entry name" value="Rossmann-like_a/b/a_fold"/>
</dbReference>
<dbReference type="SUPFAM" id="SSF52402">
    <property type="entry name" value="Adenine nucleotide alpha hydrolases-like"/>
    <property type="match status" value="1"/>
</dbReference>
<evidence type="ECO:0000256" key="3">
    <source>
        <dbReference type="ARBA" id="ARBA00012737"/>
    </source>
</evidence>
<proteinExistence type="inferred from homology"/>
<dbReference type="CDD" id="cd00712">
    <property type="entry name" value="AsnB"/>
    <property type="match status" value="1"/>
</dbReference>
<keyword evidence="4" id="KW-0547">Nucleotide-binding</keyword>
<sequence>MCGICGFSGHANDGLLDQMGNAIRHRGPDGLGCYSDGRMNLCSRRLSIVDPVSGGQPVENEDSTVFAVWNGEIYNYRSLITELKGKGHLFSSDHSDSELIVHLYEEYGIRFVEKLNGMFAIALWDRNKECLYLIRDRMGVKPLFYYYNGTEIVFASEIKSILLHPSYPKKINANALYSYFSFQAVSSPETAFWDIYALRPGTILTFAASGKKLTRYFAPSFSPVSKDSLPTAIEKIRFLLKDAVKLRLDADVEIGTFLSGGLDSGIVTTLASSLADHPLRSYCLEHESRRPGAFYQKEKDTANAARTANACHTIHTTAPMTASDMISELDTVIRCFDQPFAASASTWFLSGRAHSDVKAVLSGDGADELFGSYPLQQLAFPMQYFSQMKANGLSPADMDPTLLVPFSDRSDFLANLYDYSGGSEVRLSYRMLNMTDDEKALFLSDEVFGELISKKQTLLQLREIFSSLSGADVLNRSLEYFQTSFLPDQVLSYTDALSMAHGLEIRSPFLDCRLVDYVNSLPGSYKIRNGETKYLLKQAAKGLLPDDIIFQKKEGFIPPIHDWLRTELKEFVTDTLSPSAILRYPFLKADAVQFLLHKYYRDPTGNDYLADIIWNLVCFARWCELYV</sequence>
<keyword evidence="7" id="KW-0315">Glutamine amidotransferase</keyword>
<dbReference type="SUPFAM" id="SSF56235">
    <property type="entry name" value="N-terminal nucleophile aminohydrolases (Ntn hydrolases)"/>
    <property type="match status" value="1"/>
</dbReference>
<dbReference type="Pfam" id="PF00733">
    <property type="entry name" value="Asn_synthase"/>
    <property type="match status" value="1"/>
</dbReference>
<comment type="catalytic activity">
    <reaction evidence="8">
        <text>L-aspartate + L-glutamine + ATP + H2O = L-asparagine + L-glutamate + AMP + diphosphate + H(+)</text>
        <dbReference type="Rhea" id="RHEA:12228"/>
        <dbReference type="ChEBI" id="CHEBI:15377"/>
        <dbReference type="ChEBI" id="CHEBI:15378"/>
        <dbReference type="ChEBI" id="CHEBI:29985"/>
        <dbReference type="ChEBI" id="CHEBI:29991"/>
        <dbReference type="ChEBI" id="CHEBI:30616"/>
        <dbReference type="ChEBI" id="CHEBI:33019"/>
        <dbReference type="ChEBI" id="CHEBI:58048"/>
        <dbReference type="ChEBI" id="CHEBI:58359"/>
        <dbReference type="ChEBI" id="CHEBI:456215"/>
        <dbReference type="EC" id="6.3.5.4"/>
    </reaction>
</comment>
<dbReference type="InterPro" id="IPR017932">
    <property type="entry name" value="GATase_2_dom"/>
</dbReference>
<dbReference type="PROSITE" id="PS51278">
    <property type="entry name" value="GATASE_TYPE_2"/>
    <property type="match status" value="1"/>
</dbReference>
<dbReference type="GO" id="GO:0004066">
    <property type="term" value="F:asparagine synthase (glutamine-hydrolyzing) activity"/>
    <property type="evidence" value="ECO:0007669"/>
    <property type="project" value="UniProtKB-EC"/>
</dbReference>
<keyword evidence="11" id="KW-1185">Reference proteome</keyword>
<dbReference type="InterPro" id="IPR033738">
    <property type="entry name" value="AsnB_N"/>
</dbReference>
<protein>
    <recommendedName>
        <fullName evidence="3">asparagine synthase (glutamine-hydrolyzing)</fullName>
        <ecNumber evidence="3">6.3.5.4</ecNumber>
    </recommendedName>
</protein>
<dbReference type="PANTHER" id="PTHR43284">
    <property type="entry name" value="ASPARAGINE SYNTHETASE (GLUTAMINE-HYDROLYZING)"/>
    <property type="match status" value="1"/>
</dbReference>
<comment type="caution">
    <text evidence="10">The sequence shown here is derived from an EMBL/GenBank/DDBJ whole genome shotgun (WGS) entry which is preliminary data.</text>
</comment>
<evidence type="ECO:0000256" key="2">
    <source>
        <dbReference type="ARBA" id="ARBA00005752"/>
    </source>
</evidence>
<dbReference type="InterPro" id="IPR001962">
    <property type="entry name" value="Asn_synthase"/>
</dbReference>
<evidence type="ECO:0000256" key="4">
    <source>
        <dbReference type="ARBA" id="ARBA00022741"/>
    </source>
</evidence>
<name>A0ABR7IBY1_9FIRM</name>